<proteinExistence type="predicted"/>
<feature type="domain" description="ABC transporter" evidence="5">
    <location>
        <begin position="5"/>
        <end position="241"/>
    </location>
</feature>
<protein>
    <submittedName>
        <fullName evidence="6">Iron complex transport system ATP-binding protein</fullName>
    </submittedName>
</protein>
<evidence type="ECO:0000256" key="1">
    <source>
        <dbReference type="ARBA" id="ARBA00004202"/>
    </source>
</evidence>
<dbReference type="PROSITE" id="PS50893">
    <property type="entry name" value="ABC_TRANSPORTER_2"/>
    <property type="match status" value="1"/>
</dbReference>
<organism evidence="6 7">
    <name type="scientific">Brevibacillus centrosporus</name>
    <dbReference type="NCBI Taxonomy" id="54910"/>
    <lineage>
        <taxon>Bacteria</taxon>
        <taxon>Bacillati</taxon>
        <taxon>Bacillota</taxon>
        <taxon>Bacilli</taxon>
        <taxon>Bacillales</taxon>
        <taxon>Paenibacillaceae</taxon>
        <taxon>Brevibacillus</taxon>
    </lineage>
</organism>
<keyword evidence="4 6" id="KW-0067">ATP-binding</keyword>
<dbReference type="GO" id="GO:0016887">
    <property type="term" value="F:ATP hydrolysis activity"/>
    <property type="evidence" value="ECO:0007669"/>
    <property type="project" value="InterPro"/>
</dbReference>
<dbReference type="InterPro" id="IPR003439">
    <property type="entry name" value="ABC_transporter-like_ATP-bd"/>
</dbReference>
<dbReference type="InterPro" id="IPR050153">
    <property type="entry name" value="Metal_Ion_Import_ABC"/>
</dbReference>
<keyword evidence="7" id="KW-1185">Reference proteome</keyword>
<name>A0A1I3X1G1_9BACL</name>
<evidence type="ECO:0000256" key="3">
    <source>
        <dbReference type="ARBA" id="ARBA00022741"/>
    </source>
</evidence>
<comment type="subcellular location">
    <subcellularLocation>
        <location evidence="1">Cell membrane</location>
        <topology evidence="1">Peripheral membrane protein</topology>
    </subcellularLocation>
</comment>
<keyword evidence="3" id="KW-0547">Nucleotide-binding</keyword>
<dbReference type="PANTHER" id="PTHR42734">
    <property type="entry name" value="METAL TRANSPORT SYSTEM ATP-BINDING PROTEIN TM_0124-RELATED"/>
    <property type="match status" value="1"/>
</dbReference>
<dbReference type="Gene3D" id="3.40.50.300">
    <property type="entry name" value="P-loop containing nucleotide triphosphate hydrolases"/>
    <property type="match status" value="1"/>
</dbReference>
<gene>
    <name evidence="6" type="ORF">SAMN05518846_10915</name>
</gene>
<dbReference type="GO" id="GO:0005524">
    <property type="term" value="F:ATP binding"/>
    <property type="evidence" value="ECO:0007669"/>
    <property type="project" value="UniProtKB-KW"/>
</dbReference>
<dbReference type="InterPro" id="IPR027417">
    <property type="entry name" value="P-loop_NTPase"/>
</dbReference>
<evidence type="ECO:0000259" key="5">
    <source>
        <dbReference type="PROSITE" id="PS50893"/>
    </source>
</evidence>
<dbReference type="Proteomes" id="UP000198915">
    <property type="component" value="Unassembled WGS sequence"/>
</dbReference>
<evidence type="ECO:0000256" key="2">
    <source>
        <dbReference type="ARBA" id="ARBA00022448"/>
    </source>
</evidence>
<dbReference type="AlphaFoldDB" id="A0A1I3X1G1"/>
<dbReference type="InterPro" id="IPR015856">
    <property type="entry name" value="ABC_transpr_CbiO/EcfA_su"/>
</dbReference>
<dbReference type="PROSITE" id="PS00211">
    <property type="entry name" value="ABC_TRANSPORTER_1"/>
    <property type="match status" value="1"/>
</dbReference>
<dbReference type="EMBL" id="FORT01000009">
    <property type="protein sequence ID" value="SFK13413.1"/>
    <property type="molecule type" value="Genomic_DNA"/>
</dbReference>
<evidence type="ECO:0000313" key="7">
    <source>
        <dbReference type="Proteomes" id="UP000198915"/>
    </source>
</evidence>
<reference evidence="7" key="1">
    <citation type="submission" date="2016-10" db="EMBL/GenBank/DDBJ databases">
        <authorList>
            <person name="Varghese N."/>
            <person name="Submissions S."/>
        </authorList>
    </citation>
    <scope>NUCLEOTIDE SEQUENCE [LARGE SCALE GENOMIC DNA]</scope>
    <source>
        <strain evidence="7">OK042</strain>
    </source>
</reference>
<dbReference type="STRING" id="1884381.SAMN05518846_10915"/>
<dbReference type="SUPFAM" id="SSF52540">
    <property type="entry name" value="P-loop containing nucleoside triphosphate hydrolases"/>
    <property type="match status" value="1"/>
</dbReference>
<accession>A0A1I3X1G1</accession>
<evidence type="ECO:0000256" key="4">
    <source>
        <dbReference type="ARBA" id="ARBA00022840"/>
    </source>
</evidence>
<dbReference type="GO" id="GO:0022857">
    <property type="term" value="F:transmembrane transporter activity"/>
    <property type="evidence" value="ECO:0007669"/>
    <property type="project" value="UniProtKB-ARBA"/>
</dbReference>
<dbReference type="GO" id="GO:0005886">
    <property type="term" value="C:plasma membrane"/>
    <property type="evidence" value="ECO:0007669"/>
    <property type="project" value="UniProtKB-SubCell"/>
</dbReference>
<dbReference type="InterPro" id="IPR003593">
    <property type="entry name" value="AAA+_ATPase"/>
</dbReference>
<dbReference type="Pfam" id="PF00005">
    <property type="entry name" value="ABC_tran"/>
    <property type="match status" value="1"/>
</dbReference>
<dbReference type="InterPro" id="IPR017871">
    <property type="entry name" value="ABC_transporter-like_CS"/>
</dbReference>
<dbReference type="CDD" id="cd03225">
    <property type="entry name" value="ABC_cobalt_CbiO_domain1"/>
    <property type="match status" value="1"/>
</dbReference>
<keyword evidence="2" id="KW-0813">Transport</keyword>
<sequence>MSSVVRLEEIFFQRQEREVITDVHLQIDQGERWVFLGRNGSGKTTILELITGYLFPSKGSVQVLGHTYGECDVREIRKRIGYVSQSLFERLTSHDPVWEVVATGEYSYLRMYEEMPPKLKEKAYEKLEQFGLAHLKDQLIGSLSQGERKKVMLARALMKSPDLLVLDEVCSGLDLYEREQVLSTLEKTVAESTLIYVTHHLDEIVPLFTHCALFERGKIIAAGAKHEVLTTENLSRAYHVPLQLDWHNDRPILKLL</sequence>
<dbReference type="SMART" id="SM00382">
    <property type="entry name" value="AAA"/>
    <property type="match status" value="1"/>
</dbReference>
<evidence type="ECO:0000313" key="6">
    <source>
        <dbReference type="EMBL" id="SFK13413.1"/>
    </source>
</evidence>
<dbReference type="RefSeq" id="WP_092269786.1">
    <property type="nucleotide sequence ID" value="NZ_FORT01000009.1"/>
</dbReference>